<keyword evidence="3" id="KW-1185">Reference proteome</keyword>
<organism evidence="2 3">
    <name type="scientific">Microlunatus panaciterrae</name>
    <dbReference type="NCBI Taxonomy" id="400768"/>
    <lineage>
        <taxon>Bacteria</taxon>
        <taxon>Bacillati</taxon>
        <taxon>Actinomycetota</taxon>
        <taxon>Actinomycetes</taxon>
        <taxon>Propionibacteriales</taxon>
        <taxon>Propionibacteriaceae</taxon>
        <taxon>Microlunatus</taxon>
    </lineage>
</organism>
<dbReference type="Proteomes" id="UP000704762">
    <property type="component" value="Unassembled WGS sequence"/>
</dbReference>
<accession>A0ABS2RI40</accession>
<evidence type="ECO:0000259" key="1">
    <source>
        <dbReference type="PROSITE" id="PS51186"/>
    </source>
</evidence>
<dbReference type="InterPro" id="IPR016181">
    <property type="entry name" value="Acyl_CoA_acyltransferase"/>
</dbReference>
<dbReference type="Pfam" id="PF13302">
    <property type="entry name" value="Acetyltransf_3"/>
    <property type="match status" value="1"/>
</dbReference>
<feature type="domain" description="N-acetyltransferase" evidence="1">
    <location>
        <begin position="3"/>
        <end position="159"/>
    </location>
</feature>
<dbReference type="Gene3D" id="3.40.630.30">
    <property type="match status" value="1"/>
</dbReference>
<sequence length="168" mass="18395">MELTLRPVSPDDLDLFFDHQQDPAAVWMAAFTPADLPSRVAFDARQARILAEPSIVVRTIEVDGVAVGHVLKYELDGDPEVSYWIGREHWGRGIGTTALARFLAVEITERPVFARVAQDNVGSLEVLRRNGFVIVAEGSGPAEGRGRMVKEYRLELSADTVGPAELPG</sequence>
<dbReference type="PANTHER" id="PTHR43328">
    <property type="entry name" value="ACETYLTRANSFERASE-RELATED"/>
    <property type="match status" value="1"/>
</dbReference>
<name>A0ABS2RI40_9ACTN</name>
<protein>
    <submittedName>
        <fullName evidence="2">RimJ/RimL family protein N-acetyltransferase</fullName>
    </submittedName>
</protein>
<dbReference type="PANTHER" id="PTHR43328:SF1">
    <property type="entry name" value="N-ACETYLTRANSFERASE DOMAIN-CONTAINING PROTEIN"/>
    <property type="match status" value="1"/>
</dbReference>
<dbReference type="EMBL" id="JAFBCF010000001">
    <property type="protein sequence ID" value="MBM7798654.1"/>
    <property type="molecule type" value="Genomic_DNA"/>
</dbReference>
<comment type="caution">
    <text evidence="2">The sequence shown here is derived from an EMBL/GenBank/DDBJ whole genome shotgun (WGS) entry which is preliminary data.</text>
</comment>
<dbReference type="PROSITE" id="PS51186">
    <property type="entry name" value="GNAT"/>
    <property type="match status" value="1"/>
</dbReference>
<evidence type="ECO:0000313" key="2">
    <source>
        <dbReference type="EMBL" id="MBM7798654.1"/>
    </source>
</evidence>
<gene>
    <name evidence="2" type="ORF">JOE57_001575</name>
</gene>
<evidence type="ECO:0000313" key="3">
    <source>
        <dbReference type="Proteomes" id="UP000704762"/>
    </source>
</evidence>
<dbReference type="SUPFAM" id="SSF55729">
    <property type="entry name" value="Acyl-CoA N-acyltransferases (Nat)"/>
    <property type="match status" value="1"/>
</dbReference>
<proteinExistence type="predicted"/>
<reference evidence="2 3" key="1">
    <citation type="submission" date="2021-01" db="EMBL/GenBank/DDBJ databases">
        <title>Sequencing the genomes of 1000 actinobacteria strains.</title>
        <authorList>
            <person name="Klenk H.-P."/>
        </authorList>
    </citation>
    <scope>NUCLEOTIDE SEQUENCE [LARGE SCALE GENOMIC DNA]</scope>
    <source>
        <strain evidence="2 3">DSM 18662</strain>
    </source>
</reference>
<dbReference type="RefSeq" id="WP_204917172.1">
    <property type="nucleotide sequence ID" value="NZ_BAAAQP010000002.1"/>
</dbReference>
<dbReference type="InterPro" id="IPR000182">
    <property type="entry name" value="GNAT_dom"/>
</dbReference>